<evidence type="ECO:0000256" key="2">
    <source>
        <dbReference type="ARBA" id="ARBA00022448"/>
    </source>
</evidence>
<gene>
    <name evidence="7" type="ORF">HPB48_021911</name>
</gene>
<feature type="transmembrane region" description="Helical" evidence="6">
    <location>
        <begin position="69"/>
        <end position="87"/>
    </location>
</feature>
<dbReference type="OMA" id="TIVMSEF"/>
<dbReference type="AlphaFoldDB" id="A0A9J6GYI6"/>
<dbReference type="InterPro" id="IPR050930">
    <property type="entry name" value="MFS_Vesicular_Transporter"/>
</dbReference>
<dbReference type="EMBL" id="JABSTR010000010">
    <property type="protein sequence ID" value="KAH9380291.1"/>
    <property type="molecule type" value="Genomic_DNA"/>
</dbReference>
<dbReference type="OrthoDB" id="6430902at2759"/>
<protein>
    <recommendedName>
        <fullName evidence="9">Major facilitator superfamily (MFS) profile domain-containing protein</fullName>
    </recommendedName>
</protein>
<evidence type="ECO:0000256" key="4">
    <source>
        <dbReference type="ARBA" id="ARBA00022989"/>
    </source>
</evidence>
<keyword evidence="2" id="KW-0813">Transport</keyword>
<name>A0A9J6GYI6_HAELO</name>
<keyword evidence="5 6" id="KW-0472">Membrane</keyword>
<keyword evidence="3 6" id="KW-0812">Transmembrane</keyword>
<dbReference type="GO" id="GO:0016020">
    <property type="term" value="C:membrane"/>
    <property type="evidence" value="ECO:0007669"/>
    <property type="project" value="UniProtKB-SubCell"/>
</dbReference>
<evidence type="ECO:0008006" key="9">
    <source>
        <dbReference type="Google" id="ProtNLM"/>
    </source>
</evidence>
<comment type="caution">
    <text evidence="7">The sequence shown here is derived from an EMBL/GenBank/DDBJ whole genome shotgun (WGS) entry which is preliminary data.</text>
</comment>
<organism evidence="7 8">
    <name type="scientific">Haemaphysalis longicornis</name>
    <name type="common">Bush tick</name>
    <dbReference type="NCBI Taxonomy" id="44386"/>
    <lineage>
        <taxon>Eukaryota</taxon>
        <taxon>Metazoa</taxon>
        <taxon>Ecdysozoa</taxon>
        <taxon>Arthropoda</taxon>
        <taxon>Chelicerata</taxon>
        <taxon>Arachnida</taxon>
        <taxon>Acari</taxon>
        <taxon>Parasitiformes</taxon>
        <taxon>Ixodida</taxon>
        <taxon>Ixodoidea</taxon>
        <taxon>Ixodidae</taxon>
        <taxon>Haemaphysalinae</taxon>
        <taxon>Haemaphysalis</taxon>
    </lineage>
</organism>
<dbReference type="PANTHER" id="PTHR23506">
    <property type="entry name" value="GH10249P"/>
    <property type="match status" value="1"/>
</dbReference>
<proteinExistence type="predicted"/>
<evidence type="ECO:0000256" key="6">
    <source>
        <dbReference type="SAM" id="Phobius"/>
    </source>
</evidence>
<reference evidence="7 8" key="1">
    <citation type="journal article" date="2020" name="Cell">
        <title>Large-Scale Comparative Analyses of Tick Genomes Elucidate Their Genetic Diversity and Vector Capacities.</title>
        <authorList>
            <consortium name="Tick Genome and Microbiome Consortium (TIGMIC)"/>
            <person name="Jia N."/>
            <person name="Wang J."/>
            <person name="Shi W."/>
            <person name="Du L."/>
            <person name="Sun Y."/>
            <person name="Zhan W."/>
            <person name="Jiang J.F."/>
            <person name="Wang Q."/>
            <person name="Zhang B."/>
            <person name="Ji P."/>
            <person name="Bell-Sakyi L."/>
            <person name="Cui X.M."/>
            <person name="Yuan T.T."/>
            <person name="Jiang B.G."/>
            <person name="Yang W.F."/>
            <person name="Lam T.T."/>
            <person name="Chang Q.C."/>
            <person name="Ding S.J."/>
            <person name="Wang X.J."/>
            <person name="Zhu J.G."/>
            <person name="Ruan X.D."/>
            <person name="Zhao L."/>
            <person name="Wei J.T."/>
            <person name="Ye R.Z."/>
            <person name="Que T.C."/>
            <person name="Du C.H."/>
            <person name="Zhou Y.H."/>
            <person name="Cheng J.X."/>
            <person name="Dai P.F."/>
            <person name="Guo W.B."/>
            <person name="Han X.H."/>
            <person name="Huang E.J."/>
            <person name="Li L.F."/>
            <person name="Wei W."/>
            <person name="Gao Y.C."/>
            <person name="Liu J.Z."/>
            <person name="Shao H.Z."/>
            <person name="Wang X."/>
            <person name="Wang C.C."/>
            <person name="Yang T.C."/>
            <person name="Huo Q.B."/>
            <person name="Li W."/>
            <person name="Chen H.Y."/>
            <person name="Chen S.E."/>
            <person name="Zhou L.G."/>
            <person name="Ni X.B."/>
            <person name="Tian J.H."/>
            <person name="Sheng Y."/>
            <person name="Liu T."/>
            <person name="Pan Y.S."/>
            <person name="Xia L.Y."/>
            <person name="Li J."/>
            <person name="Zhao F."/>
            <person name="Cao W.C."/>
        </authorList>
    </citation>
    <scope>NUCLEOTIDE SEQUENCE [LARGE SCALE GENOMIC DNA]</scope>
    <source>
        <strain evidence="7">HaeL-2018</strain>
    </source>
</reference>
<keyword evidence="4 6" id="KW-1133">Transmembrane helix</keyword>
<accession>A0A9J6GYI6</accession>
<evidence type="ECO:0000256" key="5">
    <source>
        <dbReference type="ARBA" id="ARBA00023136"/>
    </source>
</evidence>
<feature type="transmembrane region" description="Helical" evidence="6">
    <location>
        <begin position="137"/>
        <end position="158"/>
    </location>
</feature>
<evidence type="ECO:0000313" key="7">
    <source>
        <dbReference type="EMBL" id="KAH9380291.1"/>
    </source>
</evidence>
<dbReference type="Pfam" id="PF07690">
    <property type="entry name" value="MFS_1"/>
    <property type="match status" value="1"/>
</dbReference>
<dbReference type="InterPro" id="IPR011701">
    <property type="entry name" value="MFS"/>
</dbReference>
<dbReference type="PANTHER" id="PTHR23506:SF26">
    <property type="entry name" value="MFS-TYPE TRANSPORTER SLC18B1"/>
    <property type="match status" value="1"/>
</dbReference>
<dbReference type="GO" id="GO:0022857">
    <property type="term" value="F:transmembrane transporter activity"/>
    <property type="evidence" value="ECO:0007669"/>
    <property type="project" value="InterPro"/>
</dbReference>
<evidence type="ECO:0000256" key="1">
    <source>
        <dbReference type="ARBA" id="ARBA00004141"/>
    </source>
</evidence>
<dbReference type="SUPFAM" id="SSF103473">
    <property type="entry name" value="MFS general substrate transporter"/>
    <property type="match status" value="1"/>
</dbReference>
<dbReference type="VEuPathDB" id="VectorBase:HLOH_054194"/>
<keyword evidence="8" id="KW-1185">Reference proteome</keyword>
<evidence type="ECO:0000256" key="3">
    <source>
        <dbReference type="ARBA" id="ARBA00022692"/>
    </source>
</evidence>
<dbReference type="InterPro" id="IPR036259">
    <property type="entry name" value="MFS_trans_sf"/>
</dbReference>
<dbReference type="Gene3D" id="1.20.1250.20">
    <property type="entry name" value="MFS general substrate transporter like domains"/>
    <property type="match status" value="1"/>
</dbReference>
<dbReference type="Proteomes" id="UP000821853">
    <property type="component" value="Chromosome 8"/>
</dbReference>
<comment type="subcellular location">
    <subcellularLocation>
        <location evidence="1">Membrane</location>
        <topology evidence="1">Multi-pass membrane protein</topology>
    </subcellularLocation>
</comment>
<sequence length="223" mass="24506">MMAEFLSPVPATTGRMEGKEAAFWSSYSAVPTPNIQEEIFVQRSAPGRIWFTKSQASDAEFAKITRKQWLMLAIIYSGNFCAALSFSLQAPFFPKKATEKGATPTEYGLIFSSFYFTIFLIAPVYGKLVALMRPNVMLISGFGLTCLCVVLFGFLNMVPAGRTFVALAFVIRTFEGLGAAAYITASATIVMSEFPGRIGRVMVSAAQPFPRELLHKTHHECVP</sequence>
<feature type="transmembrane region" description="Helical" evidence="6">
    <location>
        <begin position="107"/>
        <end position="125"/>
    </location>
</feature>
<feature type="transmembrane region" description="Helical" evidence="6">
    <location>
        <begin position="164"/>
        <end position="190"/>
    </location>
</feature>
<evidence type="ECO:0000313" key="8">
    <source>
        <dbReference type="Proteomes" id="UP000821853"/>
    </source>
</evidence>